<dbReference type="Proteomes" id="UP001384579">
    <property type="component" value="Unassembled WGS sequence"/>
</dbReference>
<feature type="compositionally biased region" description="Basic and acidic residues" evidence="1">
    <location>
        <begin position="63"/>
        <end position="76"/>
    </location>
</feature>
<dbReference type="RefSeq" id="WP_340541831.1">
    <property type="nucleotide sequence ID" value="NZ_JBBLXS010000377.1"/>
</dbReference>
<name>A0ABU8YTL3_9CYAN</name>
<organism evidence="2 3">
    <name type="scientific">Microcoleus anatoxicus PTRS2</name>
    <dbReference type="NCBI Taxonomy" id="2705321"/>
    <lineage>
        <taxon>Bacteria</taxon>
        <taxon>Bacillati</taxon>
        <taxon>Cyanobacteriota</taxon>
        <taxon>Cyanophyceae</taxon>
        <taxon>Oscillatoriophycideae</taxon>
        <taxon>Oscillatoriales</taxon>
        <taxon>Microcoleaceae</taxon>
        <taxon>Microcoleus</taxon>
        <taxon>Microcoleus anatoxicus</taxon>
    </lineage>
</organism>
<protein>
    <recommendedName>
        <fullName evidence="4">CpcD</fullName>
    </recommendedName>
</protein>
<keyword evidence="3" id="KW-1185">Reference proteome</keyword>
<comment type="caution">
    <text evidence="2">The sequence shown here is derived from an EMBL/GenBank/DDBJ whole genome shotgun (WGS) entry which is preliminary data.</text>
</comment>
<dbReference type="EMBL" id="JBBLXS010000377">
    <property type="protein sequence ID" value="MEK0187538.1"/>
    <property type="molecule type" value="Genomic_DNA"/>
</dbReference>
<evidence type="ECO:0008006" key="4">
    <source>
        <dbReference type="Google" id="ProtNLM"/>
    </source>
</evidence>
<evidence type="ECO:0000313" key="3">
    <source>
        <dbReference type="Proteomes" id="UP001384579"/>
    </source>
</evidence>
<evidence type="ECO:0000313" key="2">
    <source>
        <dbReference type="EMBL" id="MEK0187538.1"/>
    </source>
</evidence>
<gene>
    <name evidence="2" type="ORF">WMG39_22165</name>
</gene>
<sequence>MIPIKPHYQRFAVEIVTQQAPNKTFTLEVPARTAKQAVEATVNGGAREVGYYDWLKISSGNETTERPPHPGGPRRD</sequence>
<feature type="region of interest" description="Disordered" evidence="1">
    <location>
        <begin position="57"/>
        <end position="76"/>
    </location>
</feature>
<proteinExistence type="predicted"/>
<evidence type="ECO:0000256" key="1">
    <source>
        <dbReference type="SAM" id="MobiDB-lite"/>
    </source>
</evidence>
<reference evidence="2 3" key="1">
    <citation type="journal article" date="2020" name="Harmful Algae">
        <title>Molecular and morphological characterization of a novel dihydroanatoxin-a producing Microcoleus species (cyanobacteria) from the Russian River, California, USA.</title>
        <authorList>
            <person name="Conklin K.Y."/>
            <person name="Stancheva R."/>
            <person name="Otten T.G."/>
            <person name="Fadness R."/>
            <person name="Boyer G.L."/>
            <person name="Read B."/>
            <person name="Zhang X."/>
            <person name="Sheath R.G."/>
        </authorList>
    </citation>
    <scope>NUCLEOTIDE SEQUENCE [LARGE SCALE GENOMIC DNA]</scope>
    <source>
        <strain evidence="2 3">PTRS2</strain>
    </source>
</reference>
<accession>A0ABU8YTL3</accession>